<accession>A0AAW1ELU0</accession>
<feature type="compositionally biased region" description="Low complexity" evidence="1">
    <location>
        <begin position="261"/>
        <end position="277"/>
    </location>
</feature>
<feature type="region of interest" description="Disordered" evidence="1">
    <location>
        <begin position="1080"/>
        <end position="1106"/>
    </location>
</feature>
<keyword evidence="4" id="KW-1185">Reference proteome</keyword>
<name>A0AAW1ELU0_ZOAVI</name>
<organism evidence="3 4">
    <name type="scientific">Zoarces viviparus</name>
    <name type="common">Viviparous eelpout</name>
    <name type="synonym">Blennius viviparus</name>
    <dbReference type="NCBI Taxonomy" id="48416"/>
    <lineage>
        <taxon>Eukaryota</taxon>
        <taxon>Metazoa</taxon>
        <taxon>Chordata</taxon>
        <taxon>Craniata</taxon>
        <taxon>Vertebrata</taxon>
        <taxon>Euteleostomi</taxon>
        <taxon>Actinopterygii</taxon>
        <taxon>Neopterygii</taxon>
        <taxon>Teleostei</taxon>
        <taxon>Neoteleostei</taxon>
        <taxon>Acanthomorphata</taxon>
        <taxon>Eupercaria</taxon>
        <taxon>Perciformes</taxon>
        <taxon>Cottioidei</taxon>
        <taxon>Zoarcales</taxon>
        <taxon>Zoarcidae</taxon>
        <taxon>Zoarcinae</taxon>
        <taxon>Zoarces</taxon>
    </lineage>
</organism>
<proteinExistence type="predicted"/>
<evidence type="ECO:0000313" key="4">
    <source>
        <dbReference type="Proteomes" id="UP001488805"/>
    </source>
</evidence>
<evidence type="ECO:0000256" key="1">
    <source>
        <dbReference type="SAM" id="MobiDB-lite"/>
    </source>
</evidence>
<dbReference type="Pfam" id="PF20499">
    <property type="entry name" value="DUF6729"/>
    <property type="match status" value="1"/>
</dbReference>
<dbReference type="Proteomes" id="UP001488805">
    <property type="component" value="Unassembled WGS sequence"/>
</dbReference>
<feature type="domain" description="DUF6729" evidence="2">
    <location>
        <begin position="411"/>
        <end position="584"/>
    </location>
</feature>
<protein>
    <recommendedName>
        <fullName evidence="2">DUF6729 domain-containing protein</fullName>
    </recommendedName>
</protein>
<evidence type="ECO:0000313" key="3">
    <source>
        <dbReference type="EMBL" id="KAK9523322.1"/>
    </source>
</evidence>
<dbReference type="EMBL" id="JBCEZU010000221">
    <property type="protein sequence ID" value="KAK9523322.1"/>
    <property type="molecule type" value="Genomic_DNA"/>
</dbReference>
<feature type="compositionally biased region" description="Polar residues" evidence="1">
    <location>
        <begin position="1080"/>
        <end position="1102"/>
    </location>
</feature>
<dbReference type="PANTHER" id="PTHR47773:SF1">
    <property type="entry name" value="C2H2-TYPE DOMAIN-CONTAINING PROTEIN"/>
    <property type="match status" value="1"/>
</dbReference>
<dbReference type="PANTHER" id="PTHR47773">
    <property type="entry name" value="SI:DKEY-9I5.2-RELATED"/>
    <property type="match status" value="1"/>
</dbReference>
<comment type="caution">
    <text evidence="3">The sequence shown here is derived from an EMBL/GenBank/DDBJ whole genome shotgun (WGS) entry which is preliminary data.</text>
</comment>
<evidence type="ECO:0000259" key="2">
    <source>
        <dbReference type="Pfam" id="PF20499"/>
    </source>
</evidence>
<feature type="region of interest" description="Disordered" evidence="1">
    <location>
        <begin position="253"/>
        <end position="289"/>
    </location>
</feature>
<reference evidence="3 4" key="1">
    <citation type="journal article" date="2024" name="Genome Biol. Evol.">
        <title>Chromosome-level genome assembly of the viviparous eelpout Zoarces viviparus.</title>
        <authorList>
            <person name="Fuhrmann N."/>
            <person name="Brasseur M.V."/>
            <person name="Bakowski C.E."/>
            <person name="Podsiadlowski L."/>
            <person name="Prost S."/>
            <person name="Krehenwinkel H."/>
            <person name="Mayer C."/>
        </authorList>
    </citation>
    <scope>NUCLEOTIDE SEQUENCE [LARGE SCALE GENOMIC DNA]</scope>
    <source>
        <strain evidence="3">NO-MEL_2022_Ind0_liver</strain>
    </source>
</reference>
<sequence length="1444" mass="162715">MKRTINFYPGRTAVSFRKGPSGHLRQDPSDEAMRIKKDPSLQDKSPAQRHDQVKTNGLTVVFQRGGDVSDRQEVMGEYVLQFGKYKGKLFRWLLENDIGYTIYLMKKVEEEERDGTFNPHGNSKDSLLSFLDYSRSFQEIEELREYLFSRKPAPPVASEGDNVVGFGTRAKDTWRQIWESRADGYAAFILGVKCIKNSRMFNLQQYILQQQSAESCPPPAEVSATSASATPTSTTLVMEEDEELEREMLNMSPSKYDTGLRPPAAVSRAPAVSPSAAHGTKSTATATVHRPAEPDEPLVANAPVKAKAPLPVPPQLLALAPQLGIEEQAPNVLRQNSSSQNIAPVETQRDTVLDEAPPVSVDAPHQPAASVPGYDQDVAQWNCSQQQRLWMKSELEVLGLWPGSRPVRHPMNMLSLWRHPPQPELIDSISELPSPKYFQLHPFFIWKPEHTLMERVRNNYILPCLHGCPNPQVASSGIGRPRVIIGTSGQYYILASRLTCKGCRKYWHADKPQWLEKLPQRFRNIVPAFLTHKKAVCRSVMDEMRRSGRSPEDMSKQLTEALHLKYERAHLAYLLSVQNVRDAETGVYGQRTITGLLRQADTPAHFGGYADADGWCGVSMSSHYLVDCLVREYQRQEQHLTLLLQGTFGQALRSDDTRKVARKVVLSSGTMSSYAIMNENWMILSWVMLQSECDRSLYPMYEGLCQRYTAAGVEKARYQWVDRDCCAAFTVLHPGAQEHVLWDSWRTSEATVAEATSGNLANTSASRTQYNKDITIKLNLFHCMRRFTRECVSEHHSLYSSFCQFLSAAFLVVDQADLQKLKEAYTFCNISPANPTKQHIREHCRIKVPQPRELLQRVEDVLHHFYLAKDANDLLLFKASMLKIWRIQRVHILRGCLSDPELNYNKGEGAAVPIWIPVRGTSQQEGFHFHQAQWVSCELFQAQAMTGVACWNFQRLVDLKLPGVELPVVFDPLLVAELNVLSAKVTAKAKYPTLQITNRDTGERFGLHYVEPGCRPVLLNWDKNKAQTNMAAAVAMETKHHCSAAGEGRDRQETSGSVRDATVAAMPILSCQQWSDTVSKFQPPSIPSSATAPLPVSSSPRATRTGPIEAGGLVQVLDHGRWTEAMRAAIDGLLGKHHRAPRMLKRVDEDYAAMVQRACTDPNSLFHLTTCQHISRYVKHLAKLKNTSSSLNTSPEKILETQQLWQSLTTGSQTVSVPVTTLPPATLNPPPVGPPPPVAPPQEESLSRVTVEKIVAEILEKQQQQQQQLQQKKTTRNCLACGQHKSRYLGDGSSVHFFFQSPTVKYFYCSTKVFKCYAGEGLKDPRMSFEDFAASPFFERELEAAKQRGAEWRKVAEERKKRESALQLPTGRLCRFCHQPLKQGPSSPHVHSSFPEVSGKYIYCPSKVFSLYKDQGMVTEMTWGDFSQSNFYEAERERWIAERK</sequence>
<gene>
    <name evidence="3" type="ORF">VZT92_019722</name>
</gene>
<dbReference type="InterPro" id="IPR046616">
    <property type="entry name" value="DUF6729"/>
</dbReference>